<accession>A0A5J4V3P4</accession>
<feature type="transmembrane region" description="Helical" evidence="1">
    <location>
        <begin position="166"/>
        <end position="185"/>
    </location>
</feature>
<sequence>MLAGIGLLVIGLVNIYSTSLCSCFPCCRTINPKFLRTSFLSSFAATFELLLFGGSYLFFEKGWINKAIVTGNKAYFNGLSLDKGGNINDLINEHFIYFRIDAILCIVGFVVTVISCIFCICLLNPEQYLKQMPFIEDQIILICGTEFIFLGAFFKVLDTYSNSIDAIMTATITIGSIIDYSFLMLKILNCFSYLHIGKDEII</sequence>
<proteinExistence type="predicted"/>
<keyword evidence="1" id="KW-0812">Transmembrane</keyword>
<organism evidence="2 3">
    <name type="scientific">Streblomastix strix</name>
    <dbReference type="NCBI Taxonomy" id="222440"/>
    <lineage>
        <taxon>Eukaryota</taxon>
        <taxon>Metamonada</taxon>
        <taxon>Preaxostyla</taxon>
        <taxon>Oxymonadida</taxon>
        <taxon>Streblomastigidae</taxon>
        <taxon>Streblomastix</taxon>
    </lineage>
</organism>
<keyword evidence="1" id="KW-1133">Transmembrane helix</keyword>
<evidence type="ECO:0000313" key="3">
    <source>
        <dbReference type="Proteomes" id="UP000324800"/>
    </source>
</evidence>
<comment type="caution">
    <text evidence="2">The sequence shown here is derived from an EMBL/GenBank/DDBJ whole genome shotgun (WGS) entry which is preliminary data.</text>
</comment>
<keyword evidence="1" id="KW-0472">Membrane</keyword>
<dbReference type="AlphaFoldDB" id="A0A5J4V3P4"/>
<feature type="transmembrane region" description="Helical" evidence="1">
    <location>
        <begin position="137"/>
        <end position="154"/>
    </location>
</feature>
<feature type="transmembrane region" description="Helical" evidence="1">
    <location>
        <begin position="102"/>
        <end position="125"/>
    </location>
</feature>
<feature type="transmembrane region" description="Helical" evidence="1">
    <location>
        <begin position="39"/>
        <end position="59"/>
    </location>
</feature>
<protein>
    <submittedName>
        <fullName evidence="2">Uncharacterized protein</fullName>
    </submittedName>
</protein>
<reference evidence="2 3" key="1">
    <citation type="submission" date="2019-03" db="EMBL/GenBank/DDBJ databases">
        <title>Single cell metagenomics reveals metabolic interactions within the superorganism composed of flagellate Streblomastix strix and complex community of Bacteroidetes bacteria on its surface.</title>
        <authorList>
            <person name="Treitli S.C."/>
            <person name="Kolisko M."/>
            <person name="Husnik F."/>
            <person name="Keeling P."/>
            <person name="Hampl V."/>
        </authorList>
    </citation>
    <scope>NUCLEOTIDE SEQUENCE [LARGE SCALE GENOMIC DNA]</scope>
    <source>
        <strain evidence="2">ST1C</strain>
    </source>
</reference>
<dbReference type="Proteomes" id="UP000324800">
    <property type="component" value="Unassembled WGS sequence"/>
</dbReference>
<evidence type="ECO:0000256" key="1">
    <source>
        <dbReference type="SAM" id="Phobius"/>
    </source>
</evidence>
<evidence type="ECO:0000313" key="2">
    <source>
        <dbReference type="EMBL" id="KAA6377379.1"/>
    </source>
</evidence>
<dbReference type="EMBL" id="SNRW01009871">
    <property type="protein sequence ID" value="KAA6377379.1"/>
    <property type="molecule type" value="Genomic_DNA"/>
</dbReference>
<name>A0A5J4V3P4_9EUKA</name>
<gene>
    <name evidence="2" type="ORF">EZS28_027095</name>
</gene>
<dbReference type="OrthoDB" id="10633412at2759"/>